<feature type="transmembrane region" description="Helical" evidence="1">
    <location>
        <begin position="65"/>
        <end position="92"/>
    </location>
</feature>
<keyword evidence="1" id="KW-0472">Membrane</keyword>
<dbReference type="OrthoDB" id="7391073at2"/>
<comment type="caution">
    <text evidence="3">The sequence shown here is derived from an EMBL/GenBank/DDBJ whole genome shotgun (WGS) entry which is preliminary data.</text>
</comment>
<dbReference type="Pfam" id="PF10110">
    <property type="entry name" value="GPDPase_memb"/>
    <property type="match status" value="1"/>
</dbReference>
<feature type="transmembrane region" description="Helical" evidence="1">
    <location>
        <begin position="235"/>
        <end position="257"/>
    </location>
</feature>
<gene>
    <name evidence="3" type="ORF">GGR37_002860</name>
</gene>
<feature type="domain" description="Glycerophosphoryl diester phosphodiesterase membrane" evidence="2">
    <location>
        <begin position="143"/>
        <end position="256"/>
    </location>
</feature>
<feature type="transmembrane region" description="Helical" evidence="1">
    <location>
        <begin position="113"/>
        <end position="137"/>
    </location>
</feature>
<protein>
    <recommendedName>
        <fullName evidence="2">Glycerophosphoryl diester phosphodiesterase membrane domain-containing protein</fullName>
    </recommendedName>
</protein>
<sequence>MTPRLDSSLAWKTATRLVATNRDVLMAIAGVFFLLPALAFSIFVPEPQMAPGTPPGEMMEIMAEAWTSSLPLLIIVTLLQMAGTVTMLIVMTDPARPTVGQAIGRGFKALGPYVLAQIIVGGALGMAFLVLVSAAALTGVQAIAAIVILAVFVAMVWCSLRMALVAPVLAIEAERNPVAALRRSWELTRGNSGRLLAFFILAGLVFAVVYGLAMMLVGVVLVLTTGGELQRVLTAAVSSAITAAALVYFVAMLAAVYRQMAGDPTAEITSVFD</sequence>
<reference evidence="3 4" key="1">
    <citation type="submission" date="2020-08" db="EMBL/GenBank/DDBJ databases">
        <title>Genomic Encyclopedia of Type Strains, Phase IV (KMG-IV): sequencing the most valuable type-strain genomes for metagenomic binning, comparative biology and taxonomic classification.</title>
        <authorList>
            <person name="Goeker M."/>
        </authorList>
    </citation>
    <scope>NUCLEOTIDE SEQUENCE [LARGE SCALE GENOMIC DNA]</scope>
    <source>
        <strain evidence="3 4">DSM 17507</strain>
    </source>
</reference>
<proteinExistence type="predicted"/>
<feature type="transmembrane region" description="Helical" evidence="1">
    <location>
        <begin position="143"/>
        <end position="171"/>
    </location>
</feature>
<dbReference type="AlphaFoldDB" id="A0A7W7ACM3"/>
<evidence type="ECO:0000259" key="2">
    <source>
        <dbReference type="Pfam" id="PF10110"/>
    </source>
</evidence>
<dbReference type="Proteomes" id="UP000538566">
    <property type="component" value="Unassembled WGS sequence"/>
</dbReference>
<keyword evidence="1" id="KW-1133">Transmembrane helix</keyword>
<dbReference type="RefSeq" id="WP_144904602.1">
    <property type="nucleotide sequence ID" value="NZ_JACHOA010000005.1"/>
</dbReference>
<keyword evidence="1" id="KW-0812">Transmembrane</keyword>
<evidence type="ECO:0000313" key="4">
    <source>
        <dbReference type="Proteomes" id="UP000538566"/>
    </source>
</evidence>
<accession>A0A7W7ACM3</accession>
<feature type="transmembrane region" description="Helical" evidence="1">
    <location>
        <begin position="24"/>
        <end position="45"/>
    </location>
</feature>
<dbReference type="EMBL" id="JACHOA010000005">
    <property type="protein sequence ID" value="MBB4614573.1"/>
    <property type="molecule type" value="Genomic_DNA"/>
</dbReference>
<evidence type="ECO:0000313" key="3">
    <source>
        <dbReference type="EMBL" id="MBB4614573.1"/>
    </source>
</evidence>
<keyword evidence="4" id="KW-1185">Reference proteome</keyword>
<name>A0A7W7ACM3_9SPHN</name>
<organism evidence="3 4">
    <name type="scientific">Novosphingobium taihuense</name>
    <dbReference type="NCBI Taxonomy" id="260085"/>
    <lineage>
        <taxon>Bacteria</taxon>
        <taxon>Pseudomonadati</taxon>
        <taxon>Pseudomonadota</taxon>
        <taxon>Alphaproteobacteria</taxon>
        <taxon>Sphingomonadales</taxon>
        <taxon>Sphingomonadaceae</taxon>
        <taxon>Novosphingobium</taxon>
    </lineage>
</organism>
<dbReference type="InterPro" id="IPR018476">
    <property type="entry name" value="GlyceroP-diester-Pdiesterase_M"/>
</dbReference>
<evidence type="ECO:0000256" key="1">
    <source>
        <dbReference type="SAM" id="Phobius"/>
    </source>
</evidence>
<feature type="transmembrane region" description="Helical" evidence="1">
    <location>
        <begin position="192"/>
        <end position="223"/>
    </location>
</feature>